<dbReference type="InterPro" id="IPR002638">
    <property type="entry name" value="Quinolinate_PRibosylTrfase_C"/>
</dbReference>
<proteinExistence type="inferred from homology"/>
<dbReference type="InterPro" id="IPR022412">
    <property type="entry name" value="Quinolinate_PRibosylTrfase_N"/>
</dbReference>
<evidence type="ECO:0000256" key="3">
    <source>
        <dbReference type="ARBA" id="ARBA00009400"/>
    </source>
</evidence>
<reference evidence="13" key="1">
    <citation type="journal article" date="2019" name="Int. J. Syst. Evol. Microbiol.">
        <title>The Global Catalogue of Microorganisms (GCM) 10K type strain sequencing project: providing services to taxonomists for standard genome sequencing and annotation.</title>
        <authorList>
            <consortium name="The Broad Institute Genomics Platform"/>
            <consortium name="The Broad Institute Genome Sequencing Center for Infectious Disease"/>
            <person name="Wu L."/>
            <person name="Ma J."/>
        </authorList>
    </citation>
    <scope>NUCLEOTIDE SEQUENCE [LARGE SCALE GENOMIC DNA]</scope>
    <source>
        <strain evidence="13">JCM 17804</strain>
    </source>
</reference>
<gene>
    <name evidence="12" type="primary">nadC</name>
    <name evidence="12" type="ORF">GCM10023165_22860</name>
</gene>
<name>A0ABP8HNG3_9BURK</name>
<evidence type="ECO:0000256" key="2">
    <source>
        <dbReference type="ARBA" id="ARBA00004893"/>
    </source>
</evidence>
<evidence type="ECO:0000256" key="6">
    <source>
        <dbReference type="ARBA" id="ARBA00022676"/>
    </source>
</evidence>
<dbReference type="Gene3D" id="3.90.1170.20">
    <property type="entry name" value="Quinolinate phosphoribosyl transferase, N-terminal domain"/>
    <property type="match status" value="1"/>
</dbReference>
<evidence type="ECO:0000259" key="10">
    <source>
        <dbReference type="Pfam" id="PF01729"/>
    </source>
</evidence>
<comment type="similarity">
    <text evidence="3 9">Belongs to the NadC/ModD family.</text>
</comment>
<dbReference type="Proteomes" id="UP001500975">
    <property type="component" value="Unassembled WGS sequence"/>
</dbReference>
<keyword evidence="5" id="KW-0662">Pyridine nucleotide biosynthesis</keyword>
<dbReference type="NCBIfam" id="TIGR00078">
    <property type="entry name" value="nadC"/>
    <property type="match status" value="1"/>
</dbReference>
<accession>A0ABP8HNG3</accession>
<dbReference type="InterPro" id="IPR004393">
    <property type="entry name" value="NadC"/>
</dbReference>
<dbReference type="Pfam" id="PF02749">
    <property type="entry name" value="QRPTase_N"/>
    <property type="match status" value="1"/>
</dbReference>
<comment type="function">
    <text evidence="1">Involved in the catabolism of quinolinic acid (QA).</text>
</comment>
<dbReference type="SUPFAM" id="SSF54675">
    <property type="entry name" value="Nicotinate/Quinolinate PRTase N-terminal domain-like"/>
    <property type="match status" value="1"/>
</dbReference>
<evidence type="ECO:0000256" key="1">
    <source>
        <dbReference type="ARBA" id="ARBA00003237"/>
    </source>
</evidence>
<keyword evidence="7 9" id="KW-0808">Transferase</keyword>
<evidence type="ECO:0000256" key="8">
    <source>
        <dbReference type="ARBA" id="ARBA00033102"/>
    </source>
</evidence>
<keyword evidence="6 9" id="KW-0328">Glycosyltransferase</keyword>
<keyword evidence="13" id="KW-1185">Reference proteome</keyword>
<sequence>MDDDFFDFSPSRLAELAAADAQRALSEDAGDGDLTAALVPAGRRATARVLLREEAVLCGAPWAEAVVRRMDPQAVITWHGAEGARCAADQVVLEIAGDARALLTAERTALNFLQLLSAVATKTARYVDAVRGTRAAIVDTRKTLPGLRLAQKYAVRTGGGTNHRIGLYDAILIKENHIAAAGGVGAALQAAGRAAPGAKFIEIEVETLAQLDEALAHGARMILLDNMDLPTLREAVRLNEGAGEGRAILEISGGVTLESLRALAETGVDRISVGALTKDVKAIDYSMRFQEA</sequence>
<dbReference type="EC" id="2.4.2.19" evidence="4"/>
<dbReference type="CDD" id="cd01572">
    <property type="entry name" value="QPRTase"/>
    <property type="match status" value="1"/>
</dbReference>
<evidence type="ECO:0000256" key="5">
    <source>
        <dbReference type="ARBA" id="ARBA00022642"/>
    </source>
</evidence>
<comment type="pathway">
    <text evidence="2">Cofactor biosynthesis; NAD(+) biosynthesis; nicotinate D-ribonucleotide from quinolinate: step 1/1.</text>
</comment>
<dbReference type="InterPro" id="IPR013785">
    <property type="entry name" value="Aldolase_TIM"/>
</dbReference>
<dbReference type="InterPro" id="IPR027277">
    <property type="entry name" value="NadC/ModD"/>
</dbReference>
<dbReference type="Pfam" id="PF01729">
    <property type="entry name" value="QRPTase_C"/>
    <property type="match status" value="1"/>
</dbReference>
<organism evidence="12 13">
    <name type="scientific">Variovorax defluvii</name>
    <dbReference type="NCBI Taxonomy" id="913761"/>
    <lineage>
        <taxon>Bacteria</taxon>
        <taxon>Pseudomonadati</taxon>
        <taxon>Pseudomonadota</taxon>
        <taxon>Betaproteobacteria</taxon>
        <taxon>Burkholderiales</taxon>
        <taxon>Comamonadaceae</taxon>
        <taxon>Variovorax</taxon>
    </lineage>
</organism>
<dbReference type="InterPro" id="IPR036068">
    <property type="entry name" value="Nicotinate_pribotase-like_C"/>
</dbReference>
<dbReference type="RefSeq" id="WP_345537940.1">
    <property type="nucleotide sequence ID" value="NZ_BAABGJ010000020.1"/>
</dbReference>
<dbReference type="SUPFAM" id="SSF51690">
    <property type="entry name" value="Nicotinate/Quinolinate PRTase C-terminal domain-like"/>
    <property type="match status" value="1"/>
</dbReference>
<feature type="domain" description="Quinolinate phosphoribosyl transferase N-terminal" evidence="11">
    <location>
        <begin position="34"/>
        <end position="117"/>
    </location>
</feature>
<dbReference type="PIRSF" id="PIRSF006250">
    <property type="entry name" value="NadC_ModD"/>
    <property type="match status" value="1"/>
</dbReference>
<dbReference type="Gene3D" id="3.20.20.70">
    <property type="entry name" value="Aldolase class I"/>
    <property type="match status" value="1"/>
</dbReference>
<dbReference type="PANTHER" id="PTHR32179">
    <property type="entry name" value="NICOTINATE-NUCLEOTIDE PYROPHOSPHORYLASE [CARBOXYLATING]"/>
    <property type="match status" value="1"/>
</dbReference>
<evidence type="ECO:0000259" key="11">
    <source>
        <dbReference type="Pfam" id="PF02749"/>
    </source>
</evidence>
<comment type="caution">
    <text evidence="12">The sequence shown here is derived from an EMBL/GenBank/DDBJ whole genome shotgun (WGS) entry which is preliminary data.</text>
</comment>
<dbReference type="InterPro" id="IPR037128">
    <property type="entry name" value="Quinolinate_PRibosylTase_N_sf"/>
</dbReference>
<feature type="domain" description="Quinolinate phosphoribosyl transferase C-terminal" evidence="10">
    <location>
        <begin position="119"/>
        <end position="288"/>
    </location>
</feature>
<evidence type="ECO:0000313" key="13">
    <source>
        <dbReference type="Proteomes" id="UP001500975"/>
    </source>
</evidence>
<evidence type="ECO:0000256" key="7">
    <source>
        <dbReference type="ARBA" id="ARBA00022679"/>
    </source>
</evidence>
<dbReference type="EMBL" id="BAABGJ010000020">
    <property type="protein sequence ID" value="GAA4341774.1"/>
    <property type="molecule type" value="Genomic_DNA"/>
</dbReference>
<evidence type="ECO:0000256" key="9">
    <source>
        <dbReference type="PIRNR" id="PIRNR006250"/>
    </source>
</evidence>
<evidence type="ECO:0000256" key="4">
    <source>
        <dbReference type="ARBA" id="ARBA00011944"/>
    </source>
</evidence>
<evidence type="ECO:0000313" key="12">
    <source>
        <dbReference type="EMBL" id="GAA4341774.1"/>
    </source>
</evidence>
<protein>
    <recommendedName>
        <fullName evidence="4">nicotinate-nucleotide diphosphorylase (carboxylating)</fullName>
        <ecNumber evidence="4">2.4.2.19</ecNumber>
    </recommendedName>
    <alternativeName>
        <fullName evidence="8">Quinolinate phosphoribosyltransferase [decarboxylating]</fullName>
    </alternativeName>
</protein>
<dbReference type="PANTHER" id="PTHR32179:SF3">
    <property type="entry name" value="NICOTINATE-NUCLEOTIDE PYROPHOSPHORYLASE [CARBOXYLATING]"/>
    <property type="match status" value="1"/>
</dbReference>